<protein>
    <submittedName>
        <fullName evidence="2">Uncharacterized protein</fullName>
    </submittedName>
</protein>
<sequence>MASATQKQEVEDNDKDTGTNGCADERSEGNNSDDQRKNEQPPPRTAIALKDEPVNGEAETPMPPPLRAVPAAAATISHAQLVVAQPKRATKTIRWLLEHAEPAIIAATGTGTIPAIAMSINGTLKIPTTTTAVTATTTVGKEPKVVDLTAAKKKRKQPADSDYIDVNKTVTANNLSVDLPLTAQQQHHQQLVPPQDLVPAMWAMPITSTGIMPAGTYFVLPNQPHLVTFPVPASATPVVGVAAAVASTRSIASLVSATGVTVAAVQTVGQTAQSVGGLNSKASGSKLANDASVMAPSSAVTTGPAQTLREFSLEIYDKEELQLMSRSSVSKH</sequence>
<evidence type="ECO:0000313" key="2">
    <source>
        <dbReference type="EMBL" id="OWM64700.1"/>
    </source>
</evidence>
<organism evidence="2 3">
    <name type="scientific">Punica granatum</name>
    <name type="common">Pomegranate</name>
    <dbReference type="NCBI Taxonomy" id="22663"/>
    <lineage>
        <taxon>Eukaryota</taxon>
        <taxon>Viridiplantae</taxon>
        <taxon>Streptophyta</taxon>
        <taxon>Embryophyta</taxon>
        <taxon>Tracheophyta</taxon>
        <taxon>Spermatophyta</taxon>
        <taxon>Magnoliopsida</taxon>
        <taxon>eudicotyledons</taxon>
        <taxon>Gunneridae</taxon>
        <taxon>Pentapetalae</taxon>
        <taxon>rosids</taxon>
        <taxon>malvids</taxon>
        <taxon>Myrtales</taxon>
        <taxon>Lythraceae</taxon>
        <taxon>Punica</taxon>
    </lineage>
</organism>
<comment type="caution">
    <text evidence="2">The sequence shown here is derived from an EMBL/GenBank/DDBJ whole genome shotgun (WGS) entry which is preliminary data.</text>
</comment>
<reference evidence="3" key="1">
    <citation type="journal article" date="2017" name="Plant J.">
        <title>The pomegranate (Punica granatum L.) genome and the genomics of punicalagin biosynthesis.</title>
        <authorList>
            <person name="Qin G."/>
            <person name="Xu C."/>
            <person name="Ming R."/>
            <person name="Tang H."/>
            <person name="Guyot R."/>
            <person name="Kramer E.M."/>
            <person name="Hu Y."/>
            <person name="Yi X."/>
            <person name="Qi Y."/>
            <person name="Xu X."/>
            <person name="Gao Z."/>
            <person name="Pan H."/>
            <person name="Jian J."/>
            <person name="Tian Y."/>
            <person name="Yue Z."/>
            <person name="Xu Y."/>
        </authorList>
    </citation>
    <scope>NUCLEOTIDE SEQUENCE [LARGE SCALE GENOMIC DNA]</scope>
    <source>
        <strain evidence="3">cv. Dabenzi</strain>
    </source>
</reference>
<gene>
    <name evidence="2" type="ORF">CDL15_Pgr010458</name>
</gene>
<dbReference type="AlphaFoldDB" id="A0A218VXA3"/>
<evidence type="ECO:0000313" key="3">
    <source>
        <dbReference type="Proteomes" id="UP000197138"/>
    </source>
</evidence>
<name>A0A218VXA3_PUNGR</name>
<evidence type="ECO:0000256" key="1">
    <source>
        <dbReference type="SAM" id="MobiDB-lite"/>
    </source>
</evidence>
<dbReference type="EMBL" id="MTKT01005804">
    <property type="protein sequence ID" value="OWM64700.1"/>
    <property type="molecule type" value="Genomic_DNA"/>
</dbReference>
<dbReference type="Proteomes" id="UP000197138">
    <property type="component" value="Unassembled WGS sequence"/>
</dbReference>
<feature type="compositionally biased region" description="Basic and acidic residues" evidence="1">
    <location>
        <begin position="23"/>
        <end position="39"/>
    </location>
</feature>
<accession>A0A218VXA3</accession>
<proteinExistence type="predicted"/>
<feature type="region of interest" description="Disordered" evidence="1">
    <location>
        <begin position="1"/>
        <end position="63"/>
    </location>
</feature>